<dbReference type="AlphaFoldDB" id="A0A834SE29"/>
<accession>A0A834SE29</accession>
<evidence type="ECO:0000313" key="3">
    <source>
        <dbReference type="Proteomes" id="UP000634136"/>
    </source>
</evidence>
<comment type="caution">
    <text evidence="2">The sequence shown here is derived from an EMBL/GenBank/DDBJ whole genome shotgun (WGS) entry which is preliminary data.</text>
</comment>
<reference evidence="2" key="1">
    <citation type="submission" date="2020-09" db="EMBL/GenBank/DDBJ databases">
        <title>Genome-Enabled Discovery of Anthraquinone Biosynthesis in Senna tora.</title>
        <authorList>
            <person name="Kang S.-H."/>
            <person name="Pandey R.P."/>
            <person name="Lee C.-M."/>
            <person name="Sim J.-S."/>
            <person name="Jeong J.-T."/>
            <person name="Choi B.-S."/>
            <person name="Jung M."/>
            <person name="Ginzburg D."/>
            <person name="Zhao K."/>
            <person name="Won S.Y."/>
            <person name="Oh T.-J."/>
            <person name="Yu Y."/>
            <person name="Kim N.-H."/>
            <person name="Lee O.R."/>
            <person name="Lee T.-H."/>
            <person name="Bashyal P."/>
            <person name="Kim T.-S."/>
            <person name="Lee W.-H."/>
            <person name="Kawkins C."/>
            <person name="Kim C.-K."/>
            <person name="Kim J.S."/>
            <person name="Ahn B.O."/>
            <person name="Rhee S.Y."/>
            <person name="Sohng J.K."/>
        </authorList>
    </citation>
    <scope>NUCLEOTIDE SEQUENCE</scope>
    <source>
        <tissue evidence="2">Leaf</tissue>
    </source>
</reference>
<evidence type="ECO:0000256" key="1">
    <source>
        <dbReference type="SAM" id="MobiDB-lite"/>
    </source>
</evidence>
<evidence type="ECO:0000313" key="2">
    <source>
        <dbReference type="EMBL" id="KAF7802540.1"/>
    </source>
</evidence>
<name>A0A834SE29_9FABA</name>
<keyword evidence="3" id="KW-1185">Reference proteome</keyword>
<dbReference type="Proteomes" id="UP000634136">
    <property type="component" value="Unassembled WGS sequence"/>
</dbReference>
<dbReference type="EMBL" id="JAAIUW010000013">
    <property type="protein sequence ID" value="KAF7802540.1"/>
    <property type="molecule type" value="Genomic_DNA"/>
</dbReference>
<protein>
    <submittedName>
        <fullName evidence="2">Zinc finger RNA-binding protein</fullName>
    </submittedName>
</protein>
<gene>
    <name evidence="2" type="ORF">G2W53_041651</name>
</gene>
<sequence>MVAYLHRTQICCSTDSPIEQANTKVEEGKSGKNKSKRTAKEISEDMDLERKKMKILKGGVANVKICIVCKVAYNSDAVYR</sequence>
<proteinExistence type="predicted"/>
<feature type="region of interest" description="Disordered" evidence="1">
    <location>
        <begin position="22"/>
        <end position="43"/>
    </location>
</feature>
<dbReference type="OrthoDB" id="434647at2759"/>
<organism evidence="2 3">
    <name type="scientific">Senna tora</name>
    <dbReference type="NCBI Taxonomy" id="362788"/>
    <lineage>
        <taxon>Eukaryota</taxon>
        <taxon>Viridiplantae</taxon>
        <taxon>Streptophyta</taxon>
        <taxon>Embryophyta</taxon>
        <taxon>Tracheophyta</taxon>
        <taxon>Spermatophyta</taxon>
        <taxon>Magnoliopsida</taxon>
        <taxon>eudicotyledons</taxon>
        <taxon>Gunneridae</taxon>
        <taxon>Pentapetalae</taxon>
        <taxon>rosids</taxon>
        <taxon>fabids</taxon>
        <taxon>Fabales</taxon>
        <taxon>Fabaceae</taxon>
        <taxon>Caesalpinioideae</taxon>
        <taxon>Cassia clade</taxon>
        <taxon>Senna</taxon>
    </lineage>
</organism>